<reference evidence="3 4" key="1">
    <citation type="submission" date="2020-08" db="EMBL/GenBank/DDBJ databases">
        <title>Genomic Encyclopedia of Type Strains, Phase IV (KMG-IV): sequencing the most valuable type-strain genomes for metagenomic binning, comparative biology and taxonomic classification.</title>
        <authorList>
            <person name="Goeker M."/>
        </authorList>
    </citation>
    <scope>NUCLEOTIDE SEQUENCE [LARGE SCALE GENOMIC DNA]</scope>
    <source>
        <strain evidence="3 4">DSM 24696</strain>
    </source>
</reference>
<dbReference type="InterPro" id="IPR001279">
    <property type="entry name" value="Metallo-B-lactamas"/>
</dbReference>
<dbReference type="GO" id="GO:0042781">
    <property type="term" value="F:3'-tRNA processing endoribonuclease activity"/>
    <property type="evidence" value="ECO:0007669"/>
    <property type="project" value="TreeGrafter"/>
</dbReference>
<proteinExistence type="predicted"/>
<comment type="caution">
    <text evidence="3">The sequence shown here is derived from an EMBL/GenBank/DDBJ whole genome shotgun (WGS) entry which is preliminary data.</text>
</comment>
<evidence type="ECO:0000313" key="3">
    <source>
        <dbReference type="EMBL" id="MBB5174375.1"/>
    </source>
</evidence>
<keyword evidence="4" id="KW-1185">Reference proteome</keyword>
<sequence length="246" mass="26983">MKLTIIGHWGAYPEAGEATSSYLIEDENTKLLLDCGSASVSTLQQYTTLEDIDAVLLSHHHHDHVADLGVLKYSRIVSIGLGNTNENIPVYSPAKESEDKRTPFKGKGITFHTYQETDQLLFGNIQVTFQKTIHPSPCYAMRVEQLDTRRVLTYTADTSFDASLSTFAAHSDILIAESSFYDGQDATSYGHLTSTQAATIADQAFADTLVLTHLPHFGDKKQLVTEAATVFAGNIELAQKGKQLSI</sequence>
<dbReference type="AlphaFoldDB" id="A0A840QSM9"/>
<evidence type="ECO:0000313" key="4">
    <source>
        <dbReference type="Proteomes" id="UP000551878"/>
    </source>
</evidence>
<keyword evidence="1" id="KW-0862">Zinc</keyword>
<dbReference type="RefSeq" id="WP_184664799.1">
    <property type="nucleotide sequence ID" value="NZ_JACHHB010000012.1"/>
</dbReference>
<dbReference type="Proteomes" id="UP000551878">
    <property type="component" value="Unassembled WGS sequence"/>
</dbReference>
<evidence type="ECO:0000259" key="2">
    <source>
        <dbReference type="SMART" id="SM00849"/>
    </source>
</evidence>
<dbReference type="SUPFAM" id="SSF56281">
    <property type="entry name" value="Metallo-hydrolase/oxidoreductase"/>
    <property type="match status" value="1"/>
</dbReference>
<dbReference type="PANTHER" id="PTHR46018:SF4">
    <property type="entry name" value="METALLO-HYDROLASE YHFI-RELATED"/>
    <property type="match status" value="1"/>
</dbReference>
<dbReference type="Gene3D" id="3.60.15.10">
    <property type="entry name" value="Ribonuclease Z/Hydroxyacylglutathione hydrolase-like"/>
    <property type="match status" value="1"/>
</dbReference>
<name>A0A840QSM9_9BACI</name>
<organism evidence="3 4">
    <name type="scientific">Texcoconibacillus texcoconensis</name>
    <dbReference type="NCBI Taxonomy" id="1095777"/>
    <lineage>
        <taxon>Bacteria</taxon>
        <taxon>Bacillati</taxon>
        <taxon>Bacillota</taxon>
        <taxon>Bacilli</taxon>
        <taxon>Bacillales</taxon>
        <taxon>Bacillaceae</taxon>
        <taxon>Texcoconibacillus</taxon>
    </lineage>
</organism>
<dbReference type="PANTHER" id="PTHR46018">
    <property type="entry name" value="ZINC PHOSPHODIESTERASE ELAC PROTEIN 1"/>
    <property type="match status" value="1"/>
</dbReference>
<protein>
    <submittedName>
        <fullName evidence="3">Ribonuclease BN (tRNA processing enzyme)</fullName>
    </submittedName>
</protein>
<evidence type="ECO:0000256" key="1">
    <source>
        <dbReference type="ARBA" id="ARBA00022833"/>
    </source>
</evidence>
<dbReference type="CDD" id="cd07716">
    <property type="entry name" value="RNaseZ_short-form-like_MBL-fold"/>
    <property type="match status" value="1"/>
</dbReference>
<dbReference type="SMART" id="SM00849">
    <property type="entry name" value="Lactamase_B"/>
    <property type="match status" value="1"/>
</dbReference>
<dbReference type="EMBL" id="JACHHB010000012">
    <property type="protein sequence ID" value="MBB5174375.1"/>
    <property type="molecule type" value="Genomic_DNA"/>
</dbReference>
<accession>A0A840QSM9</accession>
<feature type="domain" description="Metallo-beta-lactamase" evidence="2">
    <location>
        <begin position="18"/>
        <end position="213"/>
    </location>
</feature>
<dbReference type="InterPro" id="IPR036866">
    <property type="entry name" value="RibonucZ/Hydroxyglut_hydro"/>
</dbReference>
<gene>
    <name evidence="3" type="ORF">HNQ41_002590</name>
</gene>
<dbReference type="Pfam" id="PF12706">
    <property type="entry name" value="Lactamase_B_2"/>
    <property type="match status" value="1"/>
</dbReference>